<accession>A0A0E9P8U5</accession>
<organism evidence="1">
    <name type="scientific">Anguilla anguilla</name>
    <name type="common">European freshwater eel</name>
    <name type="synonym">Muraena anguilla</name>
    <dbReference type="NCBI Taxonomy" id="7936"/>
    <lineage>
        <taxon>Eukaryota</taxon>
        <taxon>Metazoa</taxon>
        <taxon>Chordata</taxon>
        <taxon>Craniata</taxon>
        <taxon>Vertebrata</taxon>
        <taxon>Euteleostomi</taxon>
        <taxon>Actinopterygii</taxon>
        <taxon>Neopterygii</taxon>
        <taxon>Teleostei</taxon>
        <taxon>Anguilliformes</taxon>
        <taxon>Anguillidae</taxon>
        <taxon>Anguilla</taxon>
    </lineage>
</organism>
<protein>
    <submittedName>
        <fullName evidence="1">Uncharacterized protein</fullName>
    </submittedName>
</protein>
<sequence length="32" mass="3580">MFSSCPRGFPPTVQRHAGRLIRHSKLLIGMSV</sequence>
<evidence type="ECO:0000313" key="1">
    <source>
        <dbReference type="EMBL" id="JAH00238.1"/>
    </source>
</evidence>
<dbReference type="EMBL" id="GBXM01090176">
    <property type="protein sequence ID" value="JAH18401.1"/>
    <property type="molecule type" value="Transcribed_RNA"/>
</dbReference>
<reference evidence="1" key="1">
    <citation type="submission" date="2014-11" db="EMBL/GenBank/DDBJ databases">
        <authorList>
            <person name="Amaro Gonzalez C."/>
        </authorList>
    </citation>
    <scope>NUCLEOTIDE SEQUENCE</scope>
</reference>
<dbReference type="AlphaFoldDB" id="A0A0E9P8U5"/>
<reference evidence="1" key="2">
    <citation type="journal article" date="2015" name="Fish Shellfish Immunol.">
        <title>Early steps in the European eel (Anguilla anguilla)-Vibrio vulnificus interaction in the gills: Role of the RtxA13 toxin.</title>
        <authorList>
            <person name="Callol A."/>
            <person name="Pajuelo D."/>
            <person name="Ebbesson L."/>
            <person name="Teles M."/>
            <person name="MacKenzie S."/>
            <person name="Amaro C."/>
        </authorList>
    </citation>
    <scope>NUCLEOTIDE SEQUENCE</scope>
</reference>
<name>A0A0E9P8U5_ANGAN</name>
<dbReference type="EMBL" id="GBXM01108339">
    <property type="protein sequence ID" value="JAH00238.1"/>
    <property type="molecule type" value="Transcribed_RNA"/>
</dbReference>
<proteinExistence type="predicted"/>